<comment type="caution">
    <text evidence="2">The sequence shown here is derived from an EMBL/GenBank/DDBJ whole genome shotgun (WGS) entry which is preliminary data.</text>
</comment>
<protein>
    <submittedName>
        <fullName evidence="2">Uncharacterized protein</fullName>
    </submittedName>
</protein>
<dbReference type="AlphaFoldDB" id="A0A370QNK8"/>
<name>A0A370QNK8_9GAMM</name>
<dbReference type="Proteomes" id="UP000254848">
    <property type="component" value="Unassembled WGS sequence"/>
</dbReference>
<feature type="signal peptide" evidence="1">
    <location>
        <begin position="1"/>
        <end position="18"/>
    </location>
</feature>
<sequence length="179" mass="19457">MRKIVIALGLLAAFSAQAEEGALKEGVKSTVSGIISAGKDMISGAKDGMDDGRKSGDSVDGAILVNDRDSLKKYLGISASTVEKIGEQEYRITLALRNETDKIVRLTNLQERKSLQLLDKEGFVAYLKMPHPDVTVPENAAIRERFVFAQQEDTPVTLRIYGMDIPLPAVKAGETPKQP</sequence>
<reference evidence="2 3" key="1">
    <citation type="submission" date="2018-07" db="EMBL/GenBank/DDBJ databases">
        <title>Genomic Encyclopedia of Type Strains, Phase IV (KMG-IV): sequencing the most valuable type-strain genomes for metagenomic binning, comparative biology and taxonomic classification.</title>
        <authorList>
            <person name="Goeker M."/>
        </authorList>
    </citation>
    <scope>NUCLEOTIDE SEQUENCE [LARGE SCALE GENOMIC DNA]</scope>
    <source>
        <strain evidence="2 3">DSM 103736</strain>
    </source>
</reference>
<keyword evidence="1" id="KW-0732">Signal</keyword>
<organism evidence="2 3">
    <name type="scientific">Enterobacillus tribolii</name>
    <dbReference type="NCBI Taxonomy" id="1487935"/>
    <lineage>
        <taxon>Bacteria</taxon>
        <taxon>Pseudomonadati</taxon>
        <taxon>Pseudomonadota</taxon>
        <taxon>Gammaproteobacteria</taxon>
        <taxon>Enterobacterales</taxon>
        <taxon>Hafniaceae</taxon>
        <taxon>Enterobacillus</taxon>
    </lineage>
</organism>
<keyword evidence="3" id="KW-1185">Reference proteome</keyword>
<accession>A0A370QNK8</accession>
<proteinExistence type="predicted"/>
<dbReference type="EMBL" id="QRAP01000006">
    <property type="protein sequence ID" value="RDK89943.1"/>
    <property type="molecule type" value="Genomic_DNA"/>
</dbReference>
<evidence type="ECO:0000313" key="2">
    <source>
        <dbReference type="EMBL" id="RDK89943.1"/>
    </source>
</evidence>
<gene>
    <name evidence="2" type="ORF">C8D90_106149</name>
</gene>
<evidence type="ECO:0000256" key="1">
    <source>
        <dbReference type="SAM" id="SignalP"/>
    </source>
</evidence>
<evidence type="ECO:0000313" key="3">
    <source>
        <dbReference type="Proteomes" id="UP000254848"/>
    </source>
</evidence>
<dbReference type="RefSeq" id="WP_115459055.1">
    <property type="nucleotide sequence ID" value="NZ_QRAP01000006.1"/>
</dbReference>
<dbReference type="OrthoDB" id="88226at2"/>
<feature type="chain" id="PRO_5016868551" evidence="1">
    <location>
        <begin position="19"/>
        <end position="179"/>
    </location>
</feature>